<evidence type="ECO:0000256" key="17">
    <source>
        <dbReference type="PIRSR" id="PIRSR006769-2"/>
    </source>
</evidence>
<dbReference type="Pfam" id="PF01872">
    <property type="entry name" value="RibD_C"/>
    <property type="match status" value="1"/>
</dbReference>
<evidence type="ECO:0000256" key="9">
    <source>
        <dbReference type="ARBA" id="ARBA00022833"/>
    </source>
</evidence>
<organism evidence="20 21">
    <name type="scientific">Hydrogenispora ethanolica</name>
    <dbReference type="NCBI Taxonomy" id="1082276"/>
    <lineage>
        <taxon>Bacteria</taxon>
        <taxon>Bacillati</taxon>
        <taxon>Bacillota</taxon>
        <taxon>Hydrogenispora</taxon>
    </lineage>
</organism>
<evidence type="ECO:0000256" key="5">
    <source>
        <dbReference type="ARBA" id="ARBA00007417"/>
    </source>
</evidence>
<dbReference type="InterPro" id="IPR002125">
    <property type="entry name" value="CMP_dCMP_dom"/>
</dbReference>
<dbReference type="PANTHER" id="PTHR38011">
    <property type="entry name" value="DIHYDROFOLATE REDUCTASE FAMILY PROTEIN (AFU_ORTHOLOGUE AFUA_8G06820)"/>
    <property type="match status" value="1"/>
</dbReference>
<keyword evidence="12" id="KW-0511">Multifunctional enzyme</keyword>
<evidence type="ECO:0000256" key="7">
    <source>
        <dbReference type="ARBA" id="ARBA00022723"/>
    </source>
</evidence>
<name>A0A4R1S4D6_HYDET</name>
<protein>
    <recommendedName>
        <fullName evidence="15">Riboflavin biosynthesis protein RibD</fullName>
    </recommendedName>
    <domain>
        <recommendedName>
            <fullName evidence="15">Diaminohydroxyphosphoribosylaminopyrimidine deaminase</fullName>
            <shortName evidence="15">DRAP deaminase</shortName>
            <ecNumber evidence="15">3.5.4.26</ecNumber>
        </recommendedName>
        <alternativeName>
            <fullName evidence="15">Riboflavin-specific deaminase</fullName>
        </alternativeName>
    </domain>
    <domain>
        <recommendedName>
            <fullName evidence="15">5-amino-6-(5-phosphoribosylamino)uracil reductase</fullName>
            <ecNumber evidence="15">1.1.1.193</ecNumber>
        </recommendedName>
        <alternativeName>
            <fullName evidence="15">HTP reductase</fullName>
        </alternativeName>
    </domain>
</protein>
<dbReference type="PANTHER" id="PTHR38011:SF7">
    <property type="entry name" value="2,5-DIAMINO-6-RIBOSYLAMINO-4(3H)-PYRIMIDINONE 5'-PHOSPHATE REDUCTASE"/>
    <property type="match status" value="1"/>
</dbReference>
<dbReference type="NCBIfam" id="TIGR00326">
    <property type="entry name" value="eubact_ribD"/>
    <property type="match status" value="1"/>
</dbReference>
<evidence type="ECO:0000256" key="12">
    <source>
        <dbReference type="ARBA" id="ARBA00023268"/>
    </source>
</evidence>
<dbReference type="Pfam" id="PF00383">
    <property type="entry name" value="dCMP_cyt_deam_1"/>
    <property type="match status" value="1"/>
</dbReference>
<dbReference type="UniPathway" id="UPA00275">
    <property type="reaction ID" value="UER00401"/>
</dbReference>
<dbReference type="PIRSF" id="PIRSF006769">
    <property type="entry name" value="RibD"/>
    <property type="match status" value="1"/>
</dbReference>
<gene>
    <name evidence="20" type="ORF">EDC14_100441</name>
</gene>
<dbReference type="EC" id="3.5.4.26" evidence="15"/>
<dbReference type="GO" id="GO:0009231">
    <property type="term" value="P:riboflavin biosynthetic process"/>
    <property type="evidence" value="ECO:0007669"/>
    <property type="project" value="UniProtKB-UniPathway"/>
</dbReference>
<feature type="domain" description="CMP/dCMP-type deaminase" evidence="19">
    <location>
        <begin position="18"/>
        <end position="139"/>
    </location>
</feature>
<feature type="binding site" evidence="17">
    <location>
        <position position="239"/>
    </location>
    <ligand>
        <name>NADP(+)</name>
        <dbReference type="ChEBI" id="CHEBI:58349"/>
    </ligand>
</feature>
<feature type="binding site" evidence="17">
    <location>
        <begin position="311"/>
        <end position="317"/>
    </location>
    <ligand>
        <name>NADP(+)</name>
        <dbReference type="ChEBI" id="CHEBI:58349"/>
    </ligand>
</feature>
<feature type="binding site" evidence="17">
    <location>
        <position position="186"/>
    </location>
    <ligand>
        <name>NADP(+)</name>
        <dbReference type="ChEBI" id="CHEBI:58349"/>
    </ligand>
</feature>
<evidence type="ECO:0000256" key="18">
    <source>
        <dbReference type="PIRSR" id="PIRSR006769-3"/>
    </source>
</evidence>
<evidence type="ECO:0000256" key="1">
    <source>
        <dbReference type="ARBA" id="ARBA00002151"/>
    </source>
</evidence>
<dbReference type="RefSeq" id="WP_243662814.1">
    <property type="nucleotide sequence ID" value="NZ_SLUN01000004.1"/>
</dbReference>
<feature type="binding site" evidence="17">
    <location>
        <position position="220"/>
    </location>
    <ligand>
        <name>substrate</name>
    </ligand>
</feature>
<comment type="pathway">
    <text evidence="2 15">Cofactor biosynthesis; riboflavin biosynthesis; 5-amino-6-(D-ribitylamino)uracil from GTP: step 2/4.</text>
</comment>
<dbReference type="Gene3D" id="3.40.140.10">
    <property type="entry name" value="Cytidine Deaminase, domain 2"/>
    <property type="match status" value="1"/>
</dbReference>
<feature type="binding site" evidence="18">
    <location>
        <position position="67"/>
    </location>
    <ligand>
        <name>Zn(2+)</name>
        <dbReference type="ChEBI" id="CHEBI:29105"/>
        <note>catalytic</note>
    </ligand>
</feature>
<evidence type="ECO:0000256" key="16">
    <source>
        <dbReference type="PIRSR" id="PIRSR006769-1"/>
    </source>
</evidence>
<comment type="catalytic activity">
    <reaction evidence="13 15">
        <text>5-amino-6-(5-phospho-D-ribitylamino)uracil + NADP(+) = 5-amino-6-(5-phospho-D-ribosylamino)uracil + NADPH + H(+)</text>
        <dbReference type="Rhea" id="RHEA:17845"/>
        <dbReference type="ChEBI" id="CHEBI:15378"/>
        <dbReference type="ChEBI" id="CHEBI:57783"/>
        <dbReference type="ChEBI" id="CHEBI:58349"/>
        <dbReference type="ChEBI" id="CHEBI:58421"/>
        <dbReference type="ChEBI" id="CHEBI:58453"/>
        <dbReference type="EC" id="1.1.1.193"/>
    </reaction>
</comment>
<feature type="binding site" evidence="17">
    <location>
        <position position="212"/>
    </location>
    <ligand>
        <name>NADP(+)</name>
        <dbReference type="ChEBI" id="CHEBI:58349"/>
    </ligand>
</feature>
<evidence type="ECO:0000256" key="13">
    <source>
        <dbReference type="ARBA" id="ARBA00049861"/>
    </source>
</evidence>
<comment type="similarity">
    <text evidence="4 15">In the N-terminal section; belongs to the cytidine and deoxycytidylate deaminase family.</text>
</comment>
<comment type="catalytic activity">
    <reaction evidence="14 15">
        <text>2,5-diamino-6-hydroxy-4-(5-phosphoribosylamino)-pyrimidine + H2O + H(+) = 5-amino-6-(5-phospho-D-ribosylamino)uracil + NH4(+)</text>
        <dbReference type="Rhea" id="RHEA:21868"/>
        <dbReference type="ChEBI" id="CHEBI:15377"/>
        <dbReference type="ChEBI" id="CHEBI:15378"/>
        <dbReference type="ChEBI" id="CHEBI:28938"/>
        <dbReference type="ChEBI" id="CHEBI:58453"/>
        <dbReference type="ChEBI" id="CHEBI:58614"/>
        <dbReference type="EC" id="3.5.4.26"/>
    </reaction>
</comment>
<reference evidence="20 21" key="1">
    <citation type="submission" date="2019-03" db="EMBL/GenBank/DDBJ databases">
        <title>Genomic Encyclopedia of Type Strains, Phase IV (KMG-IV): sequencing the most valuable type-strain genomes for metagenomic binning, comparative biology and taxonomic classification.</title>
        <authorList>
            <person name="Goeker M."/>
        </authorList>
    </citation>
    <scope>NUCLEOTIDE SEQUENCE [LARGE SCALE GENOMIC DNA]</scope>
    <source>
        <strain evidence="20 21">LX-B</strain>
    </source>
</reference>
<evidence type="ECO:0000313" key="20">
    <source>
        <dbReference type="EMBL" id="TCL74105.1"/>
    </source>
</evidence>
<feature type="binding site" evidence="17">
    <location>
        <position position="309"/>
    </location>
    <ligand>
        <name>substrate</name>
    </ligand>
</feature>
<evidence type="ECO:0000256" key="2">
    <source>
        <dbReference type="ARBA" id="ARBA00004882"/>
    </source>
</evidence>
<dbReference type="EC" id="1.1.1.193" evidence="15"/>
<dbReference type="NCBIfam" id="TIGR00227">
    <property type="entry name" value="ribD_Cterm"/>
    <property type="match status" value="1"/>
</dbReference>
<evidence type="ECO:0000256" key="15">
    <source>
        <dbReference type="PIRNR" id="PIRNR006769"/>
    </source>
</evidence>
<dbReference type="InterPro" id="IPR002734">
    <property type="entry name" value="RibDG_C"/>
</dbReference>
<dbReference type="GO" id="GO:0050661">
    <property type="term" value="F:NADP binding"/>
    <property type="evidence" value="ECO:0007669"/>
    <property type="project" value="InterPro"/>
</dbReference>
<dbReference type="AlphaFoldDB" id="A0A4R1S4D6"/>
<comment type="cofactor">
    <cofactor evidence="15 18">
        <name>Zn(2+)</name>
        <dbReference type="ChEBI" id="CHEBI:29105"/>
    </cofactor>
    <text evidence="15 18">Binds 1 zinc ion.</text>
</comment>
<sequence>MNDESGSEREISESRIAAADRRYMKRALELSKRGQGRTCPNPLVGAVIVKEGRVIGEGWHRGSGLPHAEIEALRSCTEDPRGATIYVTLEPCNHFGRTPPCSEALIAAGIAEVQYAIADPNPVAGGGAARLAGAGVKVAGGVGRREALELNRRFFHFCLTGRPWVILKAAMSLDGKITGATGQSQWITGPAARRVVHRLRSEVAAVLVGVETVRADDPQLTNRTARPAVRQPLRVVFDSNLRLPDQSKLVRESPEQLIVFCTRKAGAERIQQLSRSGVRVIRQEGDGAVDPAGALESLGGMGVQSVLAEGGAGVFTSLVRADLVNEYYLFYAPFFIGGPTAKGVVGGPGVAVLAEAPRLTVAGVRRVGNDVLVHAYREELATCLPV</sequence>
<keyword evidence="9 15" id="KW-0862">Zinc</keyword>
<evidence type="ECO:0000256" key="3">
    <source>
        <dbReference type="ARBA" id="ARBA00004910"/>
    </source>
</evidence>
<feature type="binding site" evidence="17">
    <location>
        <position position="200"/>
    </location>
    <ligand>
        <name>substrate</name>
    </ligand>
</feature>
<dbReference type="SUPFAM" id="SSF53927">
    <property type="entry name" value="Cytidine deaminase-like"/>
    <property type="match status" value="1"/>
</dbReference>
<keyword evidence="11 15" id="KW-0560">Oxidoreductase</keyword>
<dbReference type="GO" id="GO:0008270">
    <property type="term" value="F:zinc ion binding"/>
    <property type="evidence" value="ECO:0007669"/>
    <property type="project" value="InterPro"/>
</dbReference>
<comment type="function">
    <text evidence="1 15">Converts 2,5-diamino-6-(ribosylamino)-4(3h)-pyrimidinone 5'-phosphate into 5-amino-6-(ribosylamino)-2,4(1h,3h)-pyrimidinedione 5'-phosphate.</text>
</comment>
<dbReference type="InterPro" id="IPR024072">
    <property type="entry name" value="DHFR-like_dom_sf"/>
</dbReference>
<evidence type="ECO:0000256" key="8">
    <source>
        <dbReference type="ARBA" id="ARBA00022801"/>
    </source>
</evidence>
<evidence type="ECO:0000256" key="14">
    <source>
        <dbReference type="ARBA" id="ARBA00049886"/>
    </source>
</evidence>
<feature type="binding site" evidence="17">
    <location>
        <position position="216"/>
    </location>
    <ligand>
        <name>NADP(+)</name>
        <dbReference type="ChEBI" id="CHEBI:58349"/>
    </ligand>
</feature>
<feature type="active site" description="Proton donor" evidence="16">
    <location>
        <position position="69"/>
    </location>
</feature>
<dbReference type="InterPro" id="IPR050765">
    <property type="entry name" value="Riboflavin_Biosynth_HTPR"/>
</dbReference>
<dbReference type="GO" id="GO:0008703">
    <property type="term" value="F:5-amino-6-(5-phosphoribosylamino)uracil reductase activity"/>
    <property type="evidence" value="ECO:0007669"/>
    <property type="project" value="UniProtKB-EC"/>
</dbReference>
<feature type="binding site" evidence="17">
    <location>
        <position position="184"/>
    </location>
    <ligand>
        <name>substrate</name>
    </ligand>
</feature>
<keyword evidence="7 15" id="KW-0479">Metal-binding</keyword>
<dbReference type="InterPro" id="IPR016192">
    <property type="entry name" value="APOBEC/CMP_deaminase_Zn-bd"/>
</dbReference>
<comment type="similarity">
    <text evidence="5 15">In the C-terminal section; belongs to the HTP reductase family.</text>
</comment>
<dbReference type="FunFam" id="3.40.140.10:FF:000025">
    <property type="entry name" value="Riboflavin biosynthesis protein RibD"/>
    <property type="match status" value="1"/>
</dbReference>
<dbReference type="InterPro" id="IPR011549">
    <property type="entry name" value="RibD_C"/>
</dbReference>
<dbReference type="InterPro" id="IPR016193">
    <property type="entry name" value="Cytidine_deaminase-like"/>
</dbReference>
<dbReference type="SUPFAM" id="SSF53597">
    <property type="entry name" value="Dihydrofolate reductase-like"/>
    <property type="match status" value="1"/>
</dbReference>
<dbReference type="CDD" id="cd01284">
    <property type="entry name" value="Riboflavin_deaminase-reductase"/>
    <property type="match status" value="1"/>
</dbReference>
<evidence type="ECO:0000256" key="6">
    <source>
        <dbReference type="ARBA" id="ARBA00022619"/>
    </source>
</evidence>
<dbReference type="InterPro" id="IPR004794">
    <property type="entry name" value="Eubact_RibD"/>
</dbReference>
<dbReference type="PROSITE" id="PS51747">
    <property type="entry name" value="CYT_DCMP_DEAMINASES_2"/>
    <property type="match status" value="1"/>
</dbReference>
<keyword evidence="21" id="KW-1185">Reference proteome</keyword>
<accession>A0A4R1S4D6</accession>
<comment type="pathway">
    <text evidence="3 15">Cofactor biosynthesis; riboflavin biosynthesis; 5-amino-6-(D-ribitylamino)uracil from GTP: step 3/4.</text>
</comment>
<keyword evidence="8 15" id="KW-0378">Hydrolase</keyword>
<evidence type="ECO:0000256" key="10">
    <source>
        <dbReference type="ARBA" id="ARBA00022857"/>
    </source>
</evidence>
<keyword evidence="6 15" id="KW-0686">Riboflavin biosynthesis</keyword>
<feature type="binding site" evidence="18">
    <location>
        <position position="101"/>
    </location>
    <ligand>
        <name>Zn(2+)</name>
        <dbReference type="ChEBI" id="CHEBI:29105"/>
        <note>catalytic</note>
    </ligand>
</feature>
<dbReference type="Proteomes" id="UP000295008">
    <property type="component" value="Unassembled WGS sequence"/>
</dbReference>
<evidence type="ECO:0000256" key="4">
    <source>
        <dbReference type="ARBA" id="ARBA00005259"/>
    </source>
</evidence>
<evidence type="ECO:0000259" key="19">
    <source>
        <dbReference type="PROSITE" id="PS51747"/>
    </source>
</evidence>
<dbReference type="EMBL" id="SLUN01000004">
    <property type="protein sequence ID" value="TCL74105.1"/>
    <property type="molecule type" value="Genomic_DNA"/>
</dbReference>
<feature type="binding site" evidence="17">
    <location>
        <position position="223"/>
    </location>
    <ligand>
        <name>substrate</name>
    </ligand>
</feature>
<dbReference type="PROSITE" id="PS00903">
    <property type="entry name" value="CYT_DCMP_DEAMINASES_1"/>
    <property type="match status" value="1"/>
</dbReference>
<dbReference type="GO" id="GO:0008835">
    <property type="term" value="F:diaminohydroxyphosphoribosylaminopyrimidine deaminase activity"/>
    <property type="evidence" value="ECO:0007669"/>
    <property type="project" value="UniProtKB-EC"/>
</dbReference>
<feature type="binding site" evidence="18">
    <location>
        <position position="92"/>
    </location>
    <ligand>
        <name>Zn(2+)</name>
        <dbReference type="ChEBI" id="CHEBI:29105"/>
        <note>catalytic</note>
    </ligand>
</feature>
<evidence type="ECO:0000256" key="11">
    <source>
        <dbReference type="ARBA" id="ARBA00023002"/>
    </source>
</evidence>
<evidence type="ECO:0000313" key="21">
    <source>
        <dbReference type="Proteomes" id="UP000295008"/>
    </source>
</evidence>
<dbReference type="Gene3D" id="3.40.430.10">
    <property type="entry name" value="Dihydrofolate Reductase, subunit A"/>
    <property type="match status" value="1"/>
</dbReference>
<comment type="caution">
    <text evidence="20">The sequence shown here is derived from an EMBL/GenBank/DDBJ whole genome shotgun (WGS) entry which is preliminary data.</text>
</comment>
<proteinExistence type="inferred from homology"/>
<feature type="binding site" evidence="17">
    <location>
        <position position="170"/>
    </location>
    <ligand>
        <name>NADP(+)</name>
        <dbReference type="ChEBI" id="CHEBI:58349"/>
    </ligand>
</feature>
<keyword evidence="10 15" id="KW-0521">NADP</keyword>